<keyword evidence="6" id="KW-0812">Transmembrane</keyword>
<evidence type="ECO:0000313" key="10">
    <source>
        <dbReference type="Proteomes" id="UP000269331"/>
    </source>
</evidence>
<name>A0A2Z5TKC9_9STRE</name>
<dbReference type="GeneID" id="52228808"/>
<evidence type="ECO:0000259" key="8">
    <source>
        <dbReference type="PROSITE" id="PS50847"/>
    </source>
</evidence>
<evidence type="ECO:0000256" key="2">
    <source>
        <dbReference type="ARBA" id="ARBA00022525"/>
    </source>
</evidence>
<dbReference type="PROSITE" id="PS50847">
    <property type="entry name" value="GRAM_POS_ANCHORING"/>
    <property type="match status" value="1"/>
</dbReference>
<accession>A0A2Z5TKC9</accession>
<feature type="region of interest" description="Disordered" evidence="5">
    <location>
        <begin position="324"/>
        <end position="501"/>
    </location>
</feature>
<keyword evidence="6" id="KW-0472">Membrane</keyword>
<dbReference type="NCBIfam" id="TIGR01167">
    <property type="entry name" value="LPXTG_anchor"/>
    <property type="match status" value="1"/>
</dbReference>
<keyword evidence="4" id="KW-0572">Peptidoglycan-anchor</keyword>
<feature type="signal peptide" evidence="7">
    <location>
        <begin position="1"/>
        <end position="36"/>
    </location>
</feature>
<sequence>MDKSTKKQRYSLRKTQMGVGSVLLATILLTAGAAKAEDSVIGQGGGLGLTDGIQGKNGPQIMSLTPDGGGRRNPGDDRKPQVDDEAPRTPRLLDGGTQDGLGDGGKTKVESLAGPDGSGHGGKHLGLNLGGAYIYGNGDRPEVEDPRIHVPEKGNEKEEPKPEETPIPLPRVQDQPQPTPKSKPEETPKSAPLKAKPQAQPQSSPSGHSNVNSGTTTALVLAYKLEDSDKVEKVKEGQIKTKEELEQAVEETVASNKDKYPYFDRLDRPDGVILLFSKFKANIFIKTVGEDGTSTVSYPFYNEQKFKKEIEDLEKGFADTYDVKREDSKDSEGVTTVTLTLTKKGLKPQVTPQPEKPSTPEVAPKPDDKPSVPSKPEVAPKPDEKPSVPSTPEVAPKPGEKPSVPSKPEVAPKPDDKPSIPEPEKLEMDKSMKVVPGKPKKATPEAQVPEAQVPQVPQVQVPQSQAPQLPSPKEEVAKVQQQPRAIQSSAPAKSGGKQLPNTGEAASILTLVGSGMLGLLGLAFTKKRKTK</sequence>
<feature type="chain" id="PRO_5016289265" evidence="7">
    <location>
        <begin position="37"/>
        <end position="531"/>
    </location>
</feature>
<feature type="compositionally biased region" description="Low complexity" evidence="5">
    <location>
        <begin position="333"/>
        <end position="343"/>
    </location>
</feature>
<reference evidence="9 10" key="1">
    <citation type="journal article" date="2018" name="Genome Biol. Evol.">
        <title>Complete Genome Sequence of Streptococcus ruminantium sp. nov. GUT-187T (=DSM 104980T =JCM 31869T), the Type Strain of S. ruminantium, and Comparison with Genome Sequences of Streptococcus suis Strains.</title>
        <authorList>
            <person name="Tohya M."/>
            <person name="Sekizaki T."/>
            <person name="Miyoshi-Akiyama T."/>
        </authorList>
    </citation>
    <scope>NUCLEOTIDE SEQUENCE [LARGE SCALE GENOMIC DNA]</scope>
    <source>
        <strain evidence="9 10">GUT187T</strain>
    </source>
</reference>
<dbReference type="InterPro" id="IPR019931">
    <property type="entry name" value="LPXTG_anchor"/>
</dbReference>
<proteinExistence type="predicted"/>
<evidence type="ECO:0000256" key="6">
    <source>
        <dbReference type="SAM" id="Phobius"/>
    </source>
</evidence>
<feature type="compositionally biased region" description="Basic and acidic residues" evidence="5">
    <location>
        <begin position="139"/>
        <end position="164"/>
    </location>
</feature>
<dbReference type="Pfam" id="PF00746">
    <property type="entry name" value="Gram_pos_anchor"/>
    <property type="match status" value="1"/>
</dbReference>
<evidence type="ECO:0000256" key="3">
    <source>
        <dbReference type="ARBA" id="ARBA00022729"/>
    </source>
</evidence>
<feature type="region of interest" description="Disordered" evidence="5">
    <location>
        <begin position="50"/>
        <end position="124"/>
    </location>
</feature>
<feature type="compositionally biased region" description="Low complexity" evidence="5">
    <location>
        <begin position="444"/>
        <end position="468"/>
    </location>
</feature>
<protein>
    <submittedName>
        <fullName evidence="9">YSIRK signal domain/LPXTG anchor domain surface protein</fullName>
    </submittedName>
</protein>
<dbReference type="AlphaFoldDB" id="A0A2Z5TKC9"/>
<evidence type="ECO:0000256" key="7">
    <source>
        <dbReference type="SAM" id="SignalP"/>
    </source>
</evidence>
<organism evidence="9 10">
    <name type="scientific">Streptococcus ruminantium</name>
    <dbReference type="NCBI Taxonomy" id="1917441"/>
    <lineage>
        <taxon>Bacteria</taxon>
        <taxon>Bacillati</taxon>
        <taxon>Bacillota</taxon>
        <taxon>Bacilli</taxon>
        <taxon>Lactobacillales</taxon>
        <taxon>Streptococcaceae</taxon>
        <taxon>Streptococcus</taxon>
    </lineage>
</organism>
<dbReference type="RefSeq" id="WP_120171248.1">
    <property type="nucleotide sequence ID" value="NZ_AP018400.1"/>
</dbReference>
<feature type="compositionally biased region" description="Polar residues" evidence="5">
    <location>
        <begin position="199"/>
        <end position="215"/>
    </location>
</feature>
<feature type="compositionally biased region" description="Polar residues" evidence="5">
    <location>
        <begin position="479"/>
        <end position="491"/>
    </location>
</feature>
<feature type="transmembrane region" description="Helical" evidence="6">
    <location>
        <begin position="505"/>
        <end position="525"/>
    </location>
</feature>
<dbReference type="EMBL" id="AP018400">
    <property type="protein sequence ID" value="BBA91860.1"/>
    <property type="molecule type" value="Genomic_DNA"/>
</dbReference>
<keyword evidence="6" id="KW-1133">Transmembrane helix</keyword>
<keyword evidence="2" id="KW-0964">Secreted</keyword>
<feature type="compositionally biased region" description="Basic and acidic residues" evidence="5">
    <location>
        <begin position="410"/>
        <end position="432"/>
    </location>
</feature>
<dbReference type="InterPro" id="IPR005877">
    <property type="entry name" value="YSIRK_signal_dom"/>
</dbReference>
<keyword evidence="3 7" id="KW-0732">Signal</keyword>
<dbReference type="Proteomes" id="UP000269331">
    <property type="component" value="Chromosome"/>
</dbReference>
<feature type="compositionally biased region" description="Basic and acidic residues" evidence="5">
    <location>
        <begin position="69"/>
        <end position="88"/>
    </location>
</feature>
<evidence type="ECO:0000256" key="5">
    <source>
        <dbReference type="SAM" id="MobiDB-lite"/>
    </source>
</evidence>
<evidence type="ECO:0000256" key="4">
    <source>
        <dbReference type="ARBA" id="ARBA00023088"/>
    </source>
</evidence>
<gene>
    <name evidence="9" type="ORF">SR187_1145</name>
</gene>
<keyword evidence="1" id="KW-0134">Cell wall</keyword>
<feature type="region of interest" description="Disordered" evidence="5">
    <location>
        <begin position="138"/>
        <end position="215"/>
    </location>
</feature>
<dbReference type="KEGG" id="srq:SR187_1145"/>
<evidence type="ECO:0000256" key="1">
    <source>
        <dbReference type="ARBA" id="ARBA00022512"/>
    </source>
</evidence>
<dbReference type="NCBIfam" id="TIGR01168">
    <property type="entry name" value="YSIRK_signal"/>
    <property type="match status" value="1"/>
</dbReference>
<evidence type="ECO:0000313" key="9">
    <source>
        <dbReference type="EMBL" id="BBA91860.1"/>
    </source>
</evidence>
<feature type="domain" description="Gram-positive cocci surface proteins LPxTG" evidence="8">
    <location>
        <begin position="499"/>
        <end position="531"/>
    </location>
</feature>